<name>A0AAV6T6Z9_SOLSE</name>
<feature type="compositionally biased region" description="Low complexity" evidence="1">
    <location>
        <begin position="267"/>
        <end position="278"/>
    </location>
</feature>
<feature type="region of interest" description="Disordered" evidence="1">
    <location>
        <begin position="159"/>
        <end position="291"/>
    </location>
</feature>
<feature type="compositionally biased region" description="Pro residues" evidence="1">
    <location>
        <begin position="208"/>
        <end position="217"/>
    </location>
</feature>
<evidence type="ECO:0000313" key="2">
    <source>
        <dbReference type="EMBL" id="KAG7525042.1"/>
    </source>
</evidence>
<dbReference type="EMBL" id="JAGKHQ010000001">
    <property type="protein sequence ID" value="KAG7525042.1"/>
    <property type="molecule type" value="Genomic_DNA"/>
</dbReference>
<organism evidence="2 3">
    <name type="scientific">Solea senegalensis</name>
    <name type="common">Senegalese sole</name>
    <dbReference type="NCBI Taxonomy" id="28829"/>
    <lineage>
        <taxon>Eukaryota</taxon>
        <taxon>Metazoa</taxon>
        <taxon>Chordata</taxon>
        <taxon>Craniata</taxon>
        <taxon>Vertebrata</taxon>
        <taxon>Euteleostomi</taxon>
        <taxon>Actinopterygii</taxon>
        <taxon>Neopterygii</taxon>
        <taxon>Teleostei</taxon>
        <taxon>Neoteleostei</taxon>
        <taxon>Acanthomorphata</taxon>
        <taxon>Carangaria</taxon>
        <taxon>Pleuronectiformes</taxon>
        <taxon>Pleuronectoidei</taxon>
        <taxon>Soleidae</taxon>
        <taxon>Solea</taxon>
    </lineage>
</organism>
<feature type="region of interest" description="Disordered" evidence="1">
    <location>
        <begin position="329"/>
        <end position="362"/>
    </location>
</feature>
<sequence length="362" mass="38758">MTYTLSSLIKPAAPTPKTIDAIWDNAKQWEESTVNTLKEHYEDVINSEVDNLFALKDPEWKQPFDVAASWARRNLGSRLLPETISHVKEGLAKEAHKAERAKINAQVHSDVVTATTSAPEASPAAVPTASSASASAAASTPVPAPMTASIPAPVAASSAVPAHRTATSPPSTTTPPPLPGITTPVATMTVARGDWSPPPHPMDQGAGPPTPFLPPPVMTTNLGARPKEQRNRSAHSSLRGENVSTSLPQPPTPGGIPPPETEESRPRPLTSTPTLEPTSLPPRPTVPPTSHAEHIVDLSTDHLDDFCDNSQQTDARPGTFWSPFRKHTTQSHIDFDKSNMDPSRTNLADDSQDTPTRRPTRQ</sequence>
<accession>A0AAV6T6Z9</accession>
<evidence type="ECO:0000256" key="1">
    <source>
        <dbReference type="SAM" id="MobiDB-lite"/>
    </source>
</evidence>
<feature type="compositionally biased region" description="Pro residues" evidence="1">
    <location>
        <begin position="248"/>
        <end position="259"/>
    </location>
</feature>
<keyword evidence="3" id="KW-1185">Reference proteome</keyword>
<evidence type="ECO:0000313" key="3">
    <source>
        <dbReference type="Proteomes" id="UP000693946"/>
    </source>
</evidence>
<dbReference type="AlphaFoldDB" id="A0AAV6T6Z9"/>
<feature type="compositionally biased region" description="Low complexity" evidence="1">
    <location>
        <begin position="159"/>
        <end position="171"/>
    </location>
</feature>
<comment type="caution">
    <text evidence="2">The sequence shown here is derived from an EMBL/GenBank/DDBJ whole genome shotgun (WGS) entry which is preliminary data.</text>
</comment>
<dbReference type="Proteomes" id="UP000693946">
    <property type="component" value="Linkage Group LG1"/>
</dbReference>
<reference evidence="2 3" key="1">
    <citation type="journal article" date="2021" name="Sci. Rep.">
        <title>Chromosome anchoring in Senegalese sole (Solea senegalensis) reveals sex-associated markers and genome rearrangements in flatfish.</title>
        <authorList>
            <person name="Guerrero-Cozar I."/>
            <person name="Gomez-Garrido J."/>
            <person name="Berbel C."/>
            <person name="Martinez-Blanch J.F."/>
            <person name="Alioto T."/>
            <person name="Claros M.G."/>
            <person name="Gagnaire P.A."/>
            <person name="Manchado M."/>
        </authorList>
    </citation>
    <scope>NUCLEOTIDE SEQUENCE [LARGE SCALE GENOMIC DNA]</scope>
    <source>
        <strain evidence="2">Sse05_10M</strain>
    </source>
</reference>
<protein>
    <submittedName>
        <fullName evidence="2">Uncharacterized protein</fullName>
    </submittedName>
</protein>
<proteinExistence type="predicted"/>
<feature type="compositionally biased region" description="Polar residues" evidence="1">
    <location>
        <begin position="340"/>
        <end position="349"/>
    </location>
</feature>
<gene>
    <name evidence="2" type="ORF">JOB18_020968</name>
</gene>